<dbReference type="InterPro" id="IPR007527">
    <property type="entry name" value="Znf_SWIM"/>
</dbReference>
<evidence type="ECO:0000313" key="3">
    <source>
        <dbReference type="EMBL" id="MDO1451243.1"/>
    </source>
</evidence>
<evidence type="ECO:0000259" key="2">
    <source>
        <dbReference type="PROSITE" id="PS50966"/>
    </source>
</evidence>
<keyword evidence="1" id="KW-0479">Metal-binding</keyword>
<sequence>MLTLENFETQISSAILQRGKQYYQNQAVVSLEETGENTWQAQVEGSQIYQVELTLKKGNDITDYFCDCPYDGETCKHAVAVFFALREQMPTIKSKLKEKKSAKNIFENLLQSITAKEYQDFIRRYAQTHKNFKTEFELYFASKDERIDVAKKYEDLVSKMIRKHSDRGFIDYRASFTLAREVDKLLGNGSEFINKNNFKDAFTVSRVVLKAMMEAIMQSDDSAGNLGGTIFNAIELLERVAEVKEAAIELKEQLFDFLKEELSNKIYFDYGDFGYQMLDIFQSLTIQLNKSYEFLQFIDAQLLQLTGRYDDYHRDTLRTLKIEFLQATGKTIEAQKMVQQNLEIVEVRQGEVNKAIEKKDYVEAKKLIGEGIAIAKGKDHPGTVAAWERELLRIAYLEKDTATIRHYTRHFAFDRGFTQEYYKQWKATYNQQEWKQVIEKHISDTIKWVTDKWANDKNKFWHPLHPPLLQLLAPIYIQEQYWEGLLALVQKENQLETVLQFHTHLAPHYPDELLQIYLPMFEKYGQKADGRSAYADLAGKMIRVMKDIPKGKDKIKAIAQNLKEQFPRRPAMLEELNKVLSN</sequence>
<name>A0ABT8RJ48_9BACT</name>
<protein>
    <submittedName>
        <fullName evidence="3">SWIM zinc finger family protein</fullName>
    </submittedName>
</protein>
<keyword evidence="4" id="KW-1185">Reference proteome</keyword>
<keyword evidence="1" id="KW-0863">Zinc-finger</keyword>
<organism evidence="3 4">
    <name type="scientific">Rhodocytophaga aerolata</name>
    <dbReference type="NCBI Taxonomy" id="455078"/>
    <lineage>
        <taxon>Bacteria</taxon>
        <taxon>Pseudomonadati</taxon>
        <taxon>Bacteroidota</taxon>
        <taxon>Cytophagia</taxon>
        <taxon>Cytophagales</taxon>
        <taxon>Rhodocytophagaceae</taxon>
        <taxon>Rhodocytophaga</taxon>
    </lineage>
</organism>
<gene>
    <name evidence="3" type="ORF">Q0590_33525</name>
</gene>
<reference evidence="3" key="1">
    <citation type="submission" date="2023-07" db="EMBL/GenBank/DDBJ databases">
        <title>The genome sequence of Rhodocytophaga aerolata KACC 12507.</title>
        <authorList>
            <person name="Zhang X."/>
        </authorList>
    </citation>
    <scope>NUCLEOTIDE SEQUENCE</scope>
    <source>
        <strain evidence="3">KACC 12507</strain>
    </source>
</reference>
<dbReference type="EMBL" id="JAUKPO010000049">
    <property type="protein sequence ID" value="MDO1451243.1"/>
    <property type="molecule type" value="Genomic_DNA"/>
</dbReference>
<dbReference type="RefSeq" id="WP_302042042.1">
    <property type="nucleotide sequence ID" value="NZ_JAUKPO010000049.1"/>
</dbReference>
<proteinExistence type="predicted"/>
<dbReference type="Proteomes" id="UP001168528">
    <property type="component" value="Unassembled WGS sequence"/>
</dbReference>
<comment type="caution">
    <text evidence="3">The sequence shown here is derived from an EMBL/GenBank/DDBJ whole genome shotgun (WGS) entry which is preliminary data.</text>
</comment>
<keyword evidence="1" id="KW-0862">Zinc</keyword>
<dbReference type="PROSITE" id="PS50966">
    <property type="entry name" value="ZF_SWIM"/>
    <property type="match status" value="1"/>
</dbReference>
<dbReference type="Pfam" id="PF04434">
    <property type="entry name" value="SWIM"/>
    <property type="match status" value="1"/>
</dbReference>
<evidence type="ECO:0000313" key="4">
    <source>
        <dbReference type="Proteomes" id="UP001168528"/>
    </source>
</evidence>
<accession>A0ABT8RJ48</accession>
<evidence type="ECO:0000256" key="1">
    <source>
        <dbReference type="PROSITE-ProRule" id="PRU00325"/>
    </source>
</evidence>
<feature type="domain" description="SWIM-type" evidence="2">
    <location>
        <begin position="49"/>
        <end position="86"/>
    </location>
</feature>